<keyword evidence="5 7" id="KW-1133">Transmembrane helix</keyword>
<dbReference type="InterPro" id="IPR051907">
    <property type="entry name" value="DoxX-like_oxidoreductase"/>
</dbReference>
<protein>
    <submittedName>
        <fullName evidence="8">Putative oxidoreductase</fullName>
    </submittedName>
</protein>
<dbReference type="InterPro" id="IPR032808">
    <property type="entry name" value="DoxX"/>
</dbReference>
<evidence type="ECO:0000256" key="7">
    <source>
        <dbReference type="SAM" id="Phobius"/>
    </source>
</evidence>
<name>A0A1H8RPI7_9GAMM</name>
<accession>A0A1H8RPI7</accession>
<evidence type="ECO:0000256" key="4">
    <source>
        <dbReference type="ARBA" id="ARBA00022692"/>
    </source>
</evidence>
<keyword evidence="4 7" id="KW-0812">Transmembrane</keyword>
<feature type="transmembrane region" description="Helical" evidence="7">
    <location>
        <begin position="12"/>
        <end position="31"/>
    </location>
</feature>
<evidence type="ECO:0000256" key="1">
    <source>
        <dbReference type="ARBA" id="ARBA00004651"/>
    </source>
</evidence>
<dbReference type="RefSeq" id="WP_091640690.1">
    <property type="nucleotide sequence ID" value="NZ_FOEG01000002.1"/>
</dbReference>
<evidence type="ECO:0000256" key="3">
    <source>
        <dbReference type="ARBA" id="ARBA00022475"/>
    </source>
</evidence>
<evidence type="ECO:0000256" key="5">
    <source>
        <dbReference type="ARBA" id="ARBA00022989"/>
    </source>
</evidence>
<keyword evidence="9" id="KW-1185">Reference proteome</keyword>
<proteinExistence type="inferred from homology"/>
<evidence type="ECO:0000256" key="2">
    <source>
        <dbReference type="ARBA" id="ARBA00006679"/>
    </source>
</evidence>
<evidence type="ECO:0000313" key="8">
    <source>
        <dbReference type="EMBL" id="SEO68252.1"/>
    </source>
</evidence>
<feature type="transmembrane region" description="Helical" evidence="7">
    <location>
        <begin position="101"/>
        <end position="121"/>
    </location>
</feature>
<feature type="transmembrane region" description="Helical" evidence="7">
    <location>
        <begin position="37"/>
        <end position="56"/>
    </location>
</feature>
<dbReference type="Proteomes" id="UP000199657">
    <property type="component" value="Unassembled WGS sequence"/>
</dbReference>
<evidence type="ECO:0000256" key="6">
    <source>
        <dbReference type="ARBA" id="ARBA00023136"/>
    </source>
</evidence>
<dbReference type="GO" id="GO:0005886">
    <property type="term" value="C:plasma membrane"/>
    <property type="evidence" value="ECO:0007669"/>
    <property type="project" value="UniProtKB-SubCell"/>
</dbReference>
<dbReference type="EMBL" id="FOEG01000002">
    <property type="protein sequence ID" value="SEO68252.1"/>
    <property type="molecule type" value="Genomic_DNA"/>
</dbReference>
<dbReference type="OrthoDB" id="280866at2"/>
<keyword evidence="3" id="KW-1003">Cell membrane</keyword>
<gene>
    <name evidence="8" type="ORF">SAMN04488052_102161</name>
</gene>
<organism evidence="8 9">
    <name type="scientific">Aquisalimonas asiatica</name>
    <dbReference type="NCBI Taxonomy" id="406100"/>
    <lineage>
        <taxon>Bacteria</taxon>
        <taxon>Pseudomonadati</taxon>
        <taxon>Pseudomonadota</taxon>
        <taxon>Gammaproteobacteria</taxon>
        <taxon>Chromatiales</taxon>
        <taxon>Ectothiorhodospiraceae</taxon>
        <taxon>Aquisalimonas</taxon>
    </lineage>
</organism>
<dbReference type="AlphaFoldDB" id="A0A1H8RPI7"/>
<dbReference type="PANTHER" id="PTHR33452:SF1">
    <property type="entry name" value="INNER MEMBRANE PROTEIN YPHA-RELATED"/>
    <property type="match status" value="1"/>
</dbReference>
<reference evidence="8 9" key="1">
    <citation type="submission" date="2016-10" db="EMBL/GenBank/DDBJ databases">
        <authorList>
            <person name="de Groot N.N."/>
        </authorList>
    </citation>
    <scope>NUCLEOTIDE SEQUENCE [LARGE SCALE GENOMIC DNA]</scope>
    <source>
        <strain evidence="8 9">CGMCC 1.6291</strain>
    </source>
</reference>
<keyword evidence="6 7" id="KW-0472">Membrane</keyword>
<sequence length="131" mass="13950">MTFLHNDDVGKLLLRLTLGLLMLPHGIAKLIGGVGGIQGMLAGAGLPEFLAFGVYIGEVVAPLMIIAGWFCGVGALLIVINMLFAIFLAHSHEIFMLGEHGGWAIELQAFFLFTAVVLLFTGPGRIGMNRS</sequence>
<evidence type="ECO:0000313" key="9">
    <source>
        <dbReference type="Proteomes" id="UP000199657"/>
    </source>
</evidence>
<feature type="transmembrane region" description="Helical" evidence="7">
    <location>
        <begin position="63"/>
        <end position="89"/>
    </location>
</feature>
<dbReference type="STRING" id="406100.SAMN04488052_102161"/>
<comment type="similarity">
    <text evidence="2">Belongs to the DoxX family.</text>
</comment>
<comment type="subcellular location">
    <subcellularLocation>
        <location evidence="1">Cell membrane</location>
        <topology evidence="1">Multi-pass membrane protein</topology>
    </subcellularLocation>
</comment>
<dbReference type="Pfam" id="PF07681">
    <property type="entry name" value="DoxX"/>
    <property type="match status" value="1"/>
</dbReference>
<dbReference type="PANTHER" id="PTHR33452">
    <property type="entry name" value="OXIDOREDUCTASE CATD-RELATED"/>
    <property type="match status" value="1"/>
</dbReference>